<dbReference type="RefSeq" id="WP_021054683.1">
    <property type="nucleotide sequence ID" value="NZ_KE356561.1"/>
</dbReference>
<evidence type="ECO:0000313" key="1">
    <source>
        <dbReference type="EMBL" id="ERG95203.1"/>
    </source>
</evidence>
<organism evidence="1 2">
    <name type="scientific">Haloquadratum walsbyi J07HQW2</name>
    <dbReference type="NCBI Taxonomy" id="1238425"/>
    <lineage>
        <taxon>Archaea</taxon>
        <taxon>Methanobacteriati</taxon>
        <taxon>Methanobacteriota</taxon>
        <taxon>Stenosarchaea group</taxon>
        <taxon>Halobacteria</taxon>
        <taxon>Halobacteriales</taxon>
        <taxon>Haloferacaceae</taxon>
        <taxon>Haloquadratum</taxon>
    </lineage>
</organism>
<dbReference type="AlphaFoldDB" id="U1NEL2"/>
<dbReference type="EMBL" id="KE356561">
    <property type="protein sequence ID" value="ERG95203.1"/>
    <property type="molecule type" value="Genomic_DNA"/>
</dbReference>
<gene>
    <name evidence="1" type="ORF">J07HQW2_01652</name>
</gene>
<evidence type="ECO:0000313" key="2">
    <source>
        <dbReference type="Proteomes" id="UP000030710"/>
    </source>
</evidence>
<dbReference type="HOGENOM" id="CLU_2217017_0_0_2"/>
<dbReference type="SUPFAM" id="SSF53448">
    <property type="entry name" value="Nucleotide-diphospho-sugar transferases"/>
    <property type="match status" value="1"/>
</dbReference>
<accession>U1NEL2</accession>
<protein>
    <submittedName>
        <fullName evidence="1">Uncharacterized protein</fullName>
    </submittedName>
</protein>
<sequence length="106" mass="11015">MYAVIPAAGRGSRLGELTADGSKRLVDVTFLLLNGDNFFVGSVASAVAAVGEAGATLAVEDVSPEVAVTISVIEMDKRGRVNVNTPGDVERANEMVHGESRTNRNG</sequence>
<dbReference type="STRING" id="1238425.J07HQW2_01652"/>
<dbReference type="Proteomes" id="UP000030710">
    <property type="component" value="Unassembled WGS sequence"/>
</dbReference>
<dbReference type="Gene3D" id="3.90.550.10">
    <property type="entry name" value="Spore Coat Polysaccharide Biosynthesis Protein SpsA, Chain A"/>
    <property type="match status" value="1"/>
</dbReference>
<reference evidence="1 2" key="1">
    <citation type="journal article" date="2013" name="PLoS ONE">
        <title>Assembly-driven community genomics of a hypersaline microbial ecosystem.</title>
        <authorList>
            <person name="Podell S."/>
            <person name="Ugalde J.A."/>
            <person name="Narasingarao P."/>
            <person name="Banfield J.F."/>
            <person name="Heidelberg K.B."/>
            <person name="Allen E.E."/>
        </authorList>
    </citation>
    <scope>NUCLEOTIDE SEQUENCE [LARGE SCALE GENOMIC DNA]</scope>
    <source>
        <strain evidence="2">J07HQW2</strain>
    </source>
</reference>
<proteinExistence type="predicted"/>
<name>U1NEL2_9EURY</name>
<dbReference type="InterPro" id="IPR029044">
    <property type="entry name" value="Nucleotide-diphossugar_trans"/>
</dbReference>